<keyword evidence="3" id="KW-1185">Reference proteome</keyword>
<sequence length="190" mass="21499">MYGLVNKAIQDMICERHGEEKWEIIKSKAGYEDIDFFIGMDGYPDEVTYSLVAAACEVLKMPAPEILQAFGEYWVNYTAEEGYGDLLNSAGNSLPQFIENLDNLHARVGLSFSQLRPPSFECEHTSEQSLDLHYQSTRHGLAPMVIGLLHGLGKRFHTTVDITQTSFRDQGDFQDTFTIKYTDSQSDDQK</sequence>
<dbReference type="InterPro" id="IPR024096">
    <property type="entry name" value="NO_sig/Golgi_transp_ligand-bd"/>
</dbReference>
<feature type="domain" description="Heme NO-binding" evidence="1">
    <location>
        <begin position="2"/>
        <end position="163"/>
    </location>
</feature>
<comment type="caution">
    <text evidence="2">The sequence shown here is derived from an EMBL/GenBank/DDBJ whole genome shotgun (WGS) entry which is preliminary data.</text>
</comment>
<dbReference type="InterPro" id="IPR011644">
    <property type="entry name" value="Heme_NO-bd"/>
</dbReference>
<dbReference type="RefSeq" id="WP_190968468.1">
    <property type="nucleotide sequence ID" value="NZ_JACJTB010000018.1"/>
</dbReference>
<name>A0ABR8FZ64_9NOSO</name>
<dbReference type="SUPFAM" id="SSF111126">
    <property type="entry name" value="Ligand-binding domain in the NO signalling and Golgi transport"/>
    <property type="match status" value="1"/>
</dbReference>
<accession>A0ABR8FZ64</accession>
<gene>
    <name evidence="2" type="ORF">H6G74_15265</name>
</gene>
<dbReference type="PANTHER" id="PTHR45655:SF13">
    <property type="entry name" value="SOLUBLE GUANYLATE CYCLASE GCY-32-RELATED"/>
    <property type="match status" value="1"/>
</dbReference>
<dbReference type="EMBL" id="JACJTB010000018">
    <property type="protein sequence ID" value="MBD2595678.1"/>
    <property type="molecule type" value="Genomic_DNA"/>
</dbReference>
<dbReference type="PANTHER" id="PTHR45655">
    <property type="entry name" value="GUANYLATE CYCLASE SOLUBLE SUBUNIT BETA-2"/>
    <property type="match status" value="1"/>
</dbReference>
<dbReference type="Gene3D" id="3.90.1520.10">
    <property type="entry name" value="H-NOX domain"/>
    <property type="match status" value="1"/>
</dbReference>
<evidence type="ECO:0000313" key="2">
    <source>
        <dbReference type="EMBL" id="MBD2595678.1"/>
    </source>
</evidence>
<protein>
    <submittedName>
        <fullName evidence="2">Heme NO-binding domain-containing protein</fullName>
    </submittedName>
</protein>
<evidence type="ECO:0000313" key="3">
    <source>
        <dbReference type="Proteomes" id="UP000603457"/>
    </source>
</evidence>
<dbReference type="Proteomes" id="UP000603457">
    <property type="component" value="Unassembled WGS sequence"/>
</dbReference>
<dbReference type="Pfam" id="PF07700">
    <property type="entry name" value="HNOB"/>
    <property type="match status" value="1"/>
</dbReference>
<organism evidence="2 3">
    <name type="scientific">Nostoc spongiaeforme FACHB-130</name>
    <dbReference type="NCBI Taxonomy" id="1357510"/>
    <lineage>
        <taxon>Bacteria</taxon>
        <taxon>Bacillati</taxon>
        <taxon>Cyanobacteriota</taxon>
        <taxon>Cyanophyceae</taxon>
        <taxon>Nostocales</taxon>
        <taxon>Nostocaceae</taxon>
        <taxon>Nostoc</taxon>
    </lineage>
</organism>
<proteinExistence type="predicted"/>
<evidence type="ECO:0000259" key="1">
    <source>
        <dbReference type="Pfam" id="PF07700"/>
    </source>
</evidence>
<reference evidence="2 3" key="1">
    <citation type="journal article" date="2020" name="ISME J.">
        <title>Comparative genomics reveals insights into cyanobacterial evolution and habitat adaptation.</title>
        <authorList>
            <person name="Chen M.Y."/>
            <person name="Teng W.K."/>
            <person name="Zhao L."/>
            <person name="Hu C.X."/>
            <person name="Zhou Y.K."/>
            <person name="Han B.P."/>
            <person name="Song L.R."/>
            <person name="Shu W.S."/>
        </authorList>
    </citation>
    <scope>NUCLEOTIDE SEQUENCE [LARGE SCALE GENOMIC DNA]</scope>
    <source>
        <strain evidence="2 3">FACHB-130</strain>
    </source>
</reference>
<dbReference type="InterPro" id="IPR038158">
    <property type="entry name" value="H-NOX_domain_sf"/>
</dbReference>